<proteinExistence type="predicted"/>
<accession>A0ABY8QD46</accession>
<name>A0ABY8QD46_9RHOB</name>
<protein>
    <submittedName>
        <fullName evidence="1">Uncharacterized protein</fullName>
    </submittedName>
</protein>
<gene>
    <name evidence="1" type="ORF">QF118_11375</name>
</gene>
<dbReference type="EMBL" id="CP124616">
    <property type="protein sequence ID" value="WGW02546.1"/>
    <property type="molecule type" value="Genomic_DNA"/>
</dbReference>
<reference evidence="1 2" key="1">
    <citation type="submission" date="2023-05" db="EMBL/GenBank/DDBJ databases">
        <title>YMD87, complete Genome.</title>
        <authorList>
            <person name="Zhang J."/>
            <person name="Xu X."/>
        </authorList>
    </citation>
    <scope>NUCLEOTIDE SEQUENCE [LARGE SCALE GENOMIC DNA]</scope>
    <source>
        <strain evidence="1 2">YMD87</strain>
    </source>
</reference>
<sequence>MPRWLWFLPVALVVLLGALMAFRLGWIAANLTESEAIAAYAARFAAQEGAGVENWDCLGRPGEAVWLVIRCGTAARYWEYQVNRFGGLVGIIGPSQGQNGGRPRT</sequence>
<dbReference type="Proteomes" id="UP001241605">
    <property type="component" value="Chromosome"/>
</dbReference>
<keyword evidence="2" id="KW-1185">Reference proteome</keyword>
<evidence type="ECO:0000313" key="1">
    <source>
        <dbReference type="EMBL" id="WGW02546.1"/>
    </source>
</evidence>
<dbReference type="RefSeq" id="WP_282299179.1">
    <property type="nucleotide sequence ID" value="NZ_CP124616.1"/>
</dbReference>
<evidence type="ECO:0000313" key="2">
    <source>
        <dbReference type="Proteomes" id="UP001241605"/>
    </source>
</evidence>
<organism evidence="1 2">
    <name type="scientific">Tropicibacter oceani</name>
    <dbReference type="NCBI Taxonomy" id="3058420"/>
    <lineage>
        <taxon>Bacteria</taxon>
        <taxon>Pseudomonadati</taxon>
        <taxon>Pseudomonadota</taxon>
        <taxon>Alphaproteobacteria</taxon>
        <taxon>Rhodobacterales</taxon>
        <taxon>Roseobacteraceae</taxon>
        <taxon>Tropicibacter</taxon>
    </lineage>
</organism>